<dbReference type="InterPro" id="IPR036812">
    <property type="entry name" value="NAD(P)_OxRdtase_dom_sf"/>
</dbReference>
<feature type="domain" description="NADP-dependent oxidoreductase" evidence="2">
    <location>
        <begin position="30"/>
        <end position="317"/>
    </location>
</feature>
<gene>
    <name evidence="3" type="ORF">Voc01_081350</name>
</gene>
<accession>A0A8J4A1S8</accession>
<evidence type="ECO:0000259" key="2">
    <source>
        <dbReference type="Pfam" id="PF00248"/>
    </source>
</evidence>
<sequence>MWYVVRSVGGPILWHMQQRPLGRSGLAVSRLALGTMTWGRDTDTDDAAEQLKTFADAGGTLIDTADVYADGDAEAVLGSLLHRLLPRDEVVIATKAGLRPGHRRRRDASRGHLLRALDASLARLDTDHVDLWQVHGFDPDTPLEETLSALDFAVTSGRARYVGVSNYSGWQTARAATMQACAGRTPLISSQVEYSLVEREIEREVVPACADLGLGVLAWSPLGRGVLTGKYRYGVPADSRAASAHFERFTAPYLDARCGGIVEAVSTAADGLSAAPLAVALAWVRDRPGVSSVILGARTAAQLVGSLASERLDLPEEIRVALDDVSLPYGGYPERDL</sequence>
<dbReference type="GO" id="GO:0016491">
    <property type="term" value="F:oxidoreductase activity"/>
    <property type="evidence" value="ECO:0007669"/>
    <property type="project" value="UniProtKB-KW"/>
</dbReference>
<dbReference type="PANTHER" id="PTHR43364">
    <property type="entry name" value="NADH-SPECIFIC METHYLGLYOXAL REDUCTASE-RELATED"/>
    <property type="match status" value="1"/>
</dbReference>
<dbReference type="Pfam" id="PF00248">
    <property type="entry name" value="Aldo_ket_red"/>
    <property type="match status" value="1"/>
</dbReference>
<evidence type="ECO:0000313" key="3">
    <source>
        <dbReference type="EMBL" id="GIJ73218.1"/>
    </source>
</evidence>
<keyword evidence="1" id="KW-0560">Oxidoreductase</keyword>
<dbReference type="InterPro" id="IPR018170">
    <property type="entry name" value="Aldo/ket_reductase_CS"/>
</dbReference>
<evidence type="ECO:0000313" key="4">
    <source>
        <dbReference type="Proteomes" id="UP000635606"/>
    </source>
</evidence>
<dbReference type="GO" id="GO:0005829">
    <property type="term" value="C:cytosol"/>
    <property type="evidence" value="ECO:0007669"/>
    <property type="project" value="TreeGrafter"/>
</dbReference>
<dbReference type="FunFam" id="3.20.20.100:FF:000004">
    <property type="entry name" value="Oxidoreductase, aldo/keto reductase"/>
    <property type="match status" value="1"/>
</dbReference>
<dbReference type="InterPro" id="IPR023210">
    <property type="entry name" value="NADP_OxRdtase_dom"/>
</dbReference>
<dbReference type="SUPFAM" id="SSF51430">
    <property type="entry name" value="NAD(P)-linked oxidoreductase"/>
    <property type="match status" value="1"/>
</dbReference>
<dbReference type="EMBL" id="BOPH01000112">
    <property type="protein sequence ID" value="GIJ73218.1"/>
    <property type="molecule type" value="Genomic_DNA"/>
</dbReference>
<dbReference type="AlphaFoldDB" id="A0A8J4A1S8"/>
<dbReference type="InterPro" id="IPR050523">
    <property type="entry name" value="AKR_Detox_Biosynth"/>
</dbReference>
<keyword evidence="4" id="KW-1185">Reference proteome</keyword>
<reference evidence="3" key="1">
    <citation type="submission" date="2021-01" db="EMBL/GenBank/DDBJ databases">
        <title>Whole genome shotgun sequence of Virgisporangium ochraceum NBRC 16418.</title>
        <authorList>
            <person name="Komaki H."/>
            <person name="Tamura T."/>
        </authorList>
    </citation>
    <scope>NUCLEOTIDE SEQUENCE</scope>
    <source>
        <strain evidence="3">NBRC 16418</strain>
    </source>
</reference>
<proteinExistence type="predicted"/>
<dbReference type="Gene3D" id="3.20.20.100">
    <property type="entry name" value="NADP-dependent oxidoreductase domain"/>
    <property type="match status" value="1"/>
</dbReference>
<evidence type="ECO:0000256" key="1">
    <source>
        <dbReference type="ARBA" id="ARBA00023002"/>
    </source>
</evidence>
<name>A0A8J4A1S8_9ACTN</name>
<protein>
    <submittedName>
        <fullName evidence="3">Oxidoreductase</fullName>
    </submittedName>
</protein>
<organism evidence="3 4">
    <name type="scientific">Virgisporangium ochraceum</name>
    <dbReference type="NCBI Taxonomy" id="65505"/>
    <lineage>
        <taxon>Bacteria</taxon>
        <taxon>Bacillati</taxon>
        <taxon>Actinomycetota</taxon>
        <taxon>Actinomycetes</taxon>
        <taxon>Micromonosporales</taxon>
        <taxon>Micromonosporaceae</taxon>
        <taxon>Virgisporangium</taxon>
    </lineage>
</organism>
<dbReference type="PROSITE" id="PS00062">
    <property type="entry name" value="ALDOKETO_REDUCTASE_2"/>
    <property type="match status" value="1"/>
</dbReference>
<dbReference type="Proteomes" id="UP000635606">
    <property type="component" value="Unassembled WGS sequence"/>
</dbReference>
<comment type="caution">
    <text evidence="3">The sequence shown here is derived from an EMBL/GenBank/DDBJ whole genome shotgun (WGS) entry which is preliminary data.</text>
</comment>
<dbReference type="PANTHER" id="PTHR43364:SF18">
    <property type="entry name" value="OXIDOREDUCTASE"/>
    <property type="match status" value="1"/>
</dbReference>